<reference evidence="5 6" key="1">
    <citation type="submission" date="2015-08" db="EMBL/GenBank/DDBJ databases">
        <title>Next Generation Sequencing and Analysis of the Genome of Puccinia sorghi L Schw, the Causal Agent of Maize Common Rust.</title>
        <authorList>
            <person name="Rochi L."/>
            <person name="Burguener G."/>
            <person name="Darino M."/>
            <person name="Turjanski A."/>
            <person name="Kreff E."/>
            <person name="Dieguez M.J."/>
            <person name="Sacco F."/>
        </authorList>
    </citation>
    <scope>NUCLEOTIDE SEQUENCE [LARGE SCALE GENOMIC DNA]</scope>
    <source>
        <strain evidence="5 6">RO10H11247</strain>
    </source>
</reference>
<dbReference type="VEuPathDB" id="FungiDB:VP01_4341g1"/>
<comment type="cofactor">
    <cofactor evidence="1">
        <name>a divalent metal cation</name>
        <dbReference type="ChEBI" id="CHEBI:60240"/>
    </cofactor>
</comment>
<dbReference type="Pfam" id="PF13359">
    <property type="entry name" value="DDE_Tnp_4"/>
    <property type="match status" value="1"/>
</dbReference>
<dbReference type="GO" id="GO:0046872">
    <property type="term" value="F:metal ion binding"/>
    <property type="evidence" value="ECO:0007669"/>
    <property type="project" value="UniProtKB-KW"/>
</dbReference>
<dbReference type="Proteomes" id="UP000037035">
    <property type="component" value="Unassembled WGS sequence"/>
</dbReference>
<evidence type="ECO:0000256" key="1">
    <source>
        <dbReference type="ARBA" id="ARBA00001968"/>
    </source>
</evidence>
<feature type="region of interest" description="Disordered" evidence="3">
    <location>
        <begin position="13"/>
        <end position="38"/>
    </location>
</feature>
<keyword evidence="6" id="KW-1185">Reference proteome</keyword>
<protein>
    <recommendedName>
        <fullName evidence="4">DDE Tnp4 domain-containing protein</fullName>
    </recommendedName>
</protein>
<dbReference type="EMBL" id="LAVV01009437">
    <property type="protein sequence ID" value="KNZ50573.1"/>
    <property type="molecule type" value="Genomic_DNA"/>
</dbReference>
<accession>A0A0L6UPU9</accession>
<dbReference type="InterPro" id="IPR027806">
    <property type="entry name" value="HARBI1_dom"/>
</dbReference>
<keyword evidence="2" id="KW-0479">Metal-binding</keyword>
<comment type="caution">
    <text evidence="5">The sequence shown here is derived from an EMBL/GenBank/DDBJ whole genome shotgun (WGS) entry which is preliminary data.</text>
</comment>
<sequence length="240" mass="27425">QDGRACCSSHINKEKGTWSRKQDWNGPQTSSTTHSASTPLDLSKKFECLKIPSSIYQLTVALRQMGMCDNGTSVRVLARFFRISEGSVIFKFLTCLSFLIHCNTDFVKKEIYFWARCGKIVSQIGEYTCFKNCIGFINGILSPLEEKPSINPQDYYLRKSSYRIAMLVVCDNKKRILYYLTGWPGFSHDTQLWDNCELHQNKAQLFSPGQYLIGHSGFGMECNLVPNFQKSLLFHPSPQE</sequence>
<feature type="non-terminal residue" evidence="5">
    <location>
        <position position="1"/>
    </location>
</feature>
<gene>
    <name evidence="5" type="ORF">VP01_4341g1</name>
</gene>
<evidence type="ECO:0000256" key="3">
    <source>
        <dbReference type="SAM" id="MobiDB-lite"/>
    </source>
</evidence>
<evidence type="ECO:0000313" key="6">
    <source>
        <dbReference type="Proteomes" id="UP000037035"/>
    </source>
</evidence>
<feature type="compositionally biased region" description="Polar residues" evidence="3">
    <location>
        <begin position="25"/>
        <end position="38"/>
    </location>
</feature>
<name>A0A0L6UPU9_9BASI</name>
<evidence type="ECO:0000256" key="2">
    <source>
        <dbReference type="ARBA" id="ARBA00022723"/>
    </source>
</evidence>
<dbReference type="STRING" id="27349.A0A0L6UPU9"/>
<proteinExistence type="predicted"/>
<feature type="compositionally biased region" description="Basic and acidic residues" evidence="3">
    <location>
        <begin position="13"/>
        <end position="23"/>
    </location>
</feature>
<evidence type="ECO:0000259" key="4">
    <source>
        <dbReference type="Pfam" id="PF13359"/>
    </source>
</evidence>
<dbReference type="OrthoDB" id="6509413at2759"/>
<organism evidence="5 6">
    <name type="scientific">Puccinia sorghi</name>
    <dbReference type="NCBI Taxonomy" id="27349"/>
    <lineage>
        <taxon>Eukaryota</taxon>
        <taxon>Fungi</taxon>
        <taxon>Dikarya</taxon>
        <taxon>Basidiomycota</taxon>
        <taxon>Pucciniomycotina</taxon>
        <taxon>Pucciniomycetes</taxon>
        <taxon>Pucciniales</taxon>
        <taxon>Pucciniaceae</taxon>
        <taxon>Puccinia</taxon>
    </lineage>
</organism>
<feature type="domain" description="DDE Tnp4" evidence="4">
    <location>
        <begin position="143"/>
        <end position="222"/>
    </location>
</feature>
<evidence type="ECO:0000313" key="5">
    <source>
        <dbReference type="EMBL" id="KNZ50573.1"/>
    </source>
</evidence>
<dbReference type="AlphaFoldDB" id="A0A0L6UPU9"/>